<dbReference type="AlphaFoldDB" id="A0A6J6C1L9"/>
<gene>
    <name evidence="2" type="ORF">UFOPK1505_00397</name>
</gene>
<feature type="region of interest" description="Disordered" evidence="1">
    <location>
        <begin position="1"/>
        <end position="21"/>
    </location>
</feature>
<reference evidence="2" key="1">
    <citation type="submission" date="2020-05" db="EMBL/GenBank/DDBJ databases">
        <authorList>
            <person name="Chiriac C."/>
            <person name="Salcher M."/>
            <person name="Ghai R."/>
            <person name="Kavagutti S V."/>
        </authorList>
    </citation>
    <scope>NUCLEOTIDE SEQUENCE</scope>
</reference>
<proteinExistence type="predicted"/>
<name>A0A6J6C1L9_9ZZZZ</name>
<evidence type="ECO:0000256" key="1">
    <source>
        <dbReference type="SAM" id="MobiDB-lite"/>
    </source>
</evidence>
<sequence length="66" mass="6666">MPTSGPSAAEQASNDKDGIAGSCKCSKSKSPDAIHCFALELAIGPNNTLATEPLTGIEMGLPAFTT</sequence>
<feature type="compositionally biased region" description="Polar residues" evidence="1">
    <location>
        <begin position="1"/>
        <end position="12"/>
    </location>
</feature>
<accession>A0A6J6C1L9</accession>
<organism evidence="2">
    <name type="scientific">freshwater metagenome</name>
    <dbReference type="NCBI Taxonomy" id="449393"/>
    <lineage>
        <taxon>unclassified sequences</taxon>
        <taxon>metagenomes</taxon>
        <taxon>ecological metagenomes</taxon>
    </lineage>
</organism>
<evidence type="ECO:0000313" key="2">
    <source>
        <dbReference type="EMBL" id="CAB4544403.1"/>
    </source>
</evidence>
<dbReference type="EMBL" id="CAEZSS010000055">
    <property type="protein sequence ID" value="CAB4544403.1"/>
    <property type="molecule type" value="Genomic_DNA"/>
</dbReference>
<protein>
    <submittedName>
        <fullName evidence="2">Unannotated protein</fullName>
    </submittedName>
</protein>